<protein>
    <recommendedName>
        <fullName evidence="10">3-isopropylmalate dehydratase small subunit</fullName>
        <ecNumber evidence="10">4.2.1.33</ecNumber>
    </recommendedName>
    <alternativeName>
        <fullName evidence="10">Alpha-IPM isomerase</fullName>
        <shortName evidence="10">IPMI</shortName>
    </alternativeName>
    <alternativeName>
        <fullName evidence="10">Isopropylmalate isomerase</fullName>
    </alternativeName>
</protein>
<keyword evidence="9 10" id="KW-0100">Branched-chain amino acid biosynthesis</keyword>
<comment type="caution">
    <text evidence="12">The sequence shown here is derived from an EMBL/GenBank/DDBJ whole genome shotgun (WGS) entry which is preliminary data.</text>
</comment>
<dbReference type="GO" id="GO:0003861">
    <property type="term" value="F:3-isopropylmalate dehydratase activity"/>
    <property type="evidence" value="ECO:0007669"/>
    <property type="project" value="UniProtKB-UniRule"/>
</dbReference>
<dbReference type="RefSeq" id="WP_151679633.1">
    <property type="nucleotide sequence ID" value="NZ_BKZP01000015.1"/>
</dbReference>
<comment type="catalytic activity">
    <reaction evidence="1 10">
        <text>(2R,3S)-3-isopropylmalate = (2S)-2-isopropylmalate</text>
        <dbReference type="Rhea" id="RHEA:32287"/>
        <dbReference type="ChEBI" id="CHEBI:1178"/>
        <dbReference type="ChEBI" id="CHEBI:35121"/>
        <dbReference type="EC" id="4.2.1.33"/>
    </reaction>
</comment>
<comment type="function">
    <text evidence="2 10">Catalyzes the isomerization between 2-isopropylmalate and 3-isopropylmalate, via the formation of 2-isopropylmaleate.</text>
</comment>
<comment type="similarity">
    <text evidence="4 10">Belongs to the LeuD family. LeuD type 1 subfamily.</text>
</comment>
<comment type="subunit">
    <text evidence="5 10">Heterodimer of LeuC and LeuD.</text>
</comment>
<dbReference type="InterPro" id="IPR004431">
    <property type="entry name" value="3-IsopropMal_deHydase_ssu"/>
</dbReference>
<dbReference type="InterPro" id="IPR033940">
    <property type="entry name" value="IPMI_Swivel"/>
</dbReference>
<name>A0A5J4JD14_9BACI</name>
<evidence type="ECO:0000259" key="11">
    <source>
        <dbReference type="Pfam" id="PF00694"/>
    </source>
</evidence>
<evidence type="ECO:0000256" key="6">
    <source>
        <dbReference type="ARBA" id="ARBA00022430"/>
    </source>
</evidence>
<evidence type="ECO:0000313" key="13">
    <source>
        <dbReference type="Proteomes" id="UP000391919"/>
    </source>
</evidence>
<dbReference type="NCBIfam" id="NF002458">
    <property type="entry name" value="PRK01641.1"/>
    <property type="match status" value="1"/>
</dbReference>
<feature type="domain" description="Aconitase A/isopropylmalate dehydratase small subunit swivel" evidence="11">
    <location>
        <begin position="1"/>
        <end position="123"/>
    </location>
</feature>
<gene>
    <name evidence="10 12" type="primary">leuD</name>
    <name evidence="12" type="ORF">BpJC7_09640</name>
</gene>
<dbReference type="NCBIfam" id="TIGR00171">
    <property type="entry name" value="leuD"/>
    <property type="match status" value="1"/>
</dbReference>
<dbReference type="Pfam" id="PF00694">
    <property type="entry name" value="Aconitase_C"/>
    <property type="match status" value="1"/>
</dbReference>
<evidence type="ECO:0000256" key="4">
    <source>
        <dbReference type="ARBA" id="ARBA00009845"/>
    </source>
</evidence>
<dbReference type="GO" id="GO:0009316">
    <property type="term" value="C:3-isopropylmalate dehydratase complex"/>
    <property type="evidence" value="ECO:0007669"/>
    <property type="project" value="InterPro"/>
</dbReference>
<keyword evidence="13" id="KW-1185">Reference proteome</keyword>
<dbReference type="Proteomes" id="UP000391919">
    <property type="component" value="Unassembled WGS sequence"/>
</dbReference>
<accession>A0A5J4JD14</accession>
<keyword evidence="8 10" id="KW-0456">Lyase</keyword>
<evidence type="ECO:0000313" key="12">
    <source>
        <dbReference type="EMBL" id="GER69661.1"/>
    </source>
</evidence>
<evidence type="ECO:0000256" key="3">
    <source>
        <dbReference type="ARBA" id="ARBA00004729"/>
    </source>
</evidence>
<keyword evidence="7 10" id="KW-0028">Amino-acid biosynthesis</keyword>
<dbReference type="PANTHER" id="PTHR43345">
    <property type="entry name" value="3-ISOPROPYLMALATE DEHYDRATASE SMALL SUBUNIT 2-RELATED-RELATED"/>
    <property type="match status" value="1"/>
</dbReference>
<evidence type="ECO:0000256" key="5">
    <source>
        <dbReference type="ARBA" id="ARBA00011271"/>
    </source>
</evidence>
<dbReference type="FunFam" id="3.20.19.10:FF:000003">
    <property type="entry name" value="3-isopropylmalate dehydratase small subunit"/>
    <property type="match status" value="1"/>
</dbReference>
<proteinExistence type="inferred from homology"/>
<dbReference type="CDD" id="cd01577">
    <property type="entry name" value="IPMI_Swivel"/>
    <property type="match status" value="1"/>
</dbReference>
<evidence type="ECO:0000256" key="7">
    <source>
        <dbReference type="ARBA" id="ARBA00022605"/>
    </source>
</evidence>
<dbReference type="AlphaFoldDB" id="A0A5J4JD14"/>
<evidence type="ECO:0000256" key="10">
    <source>
        <dbReference type="HAMAP-Rule" id="MF_01031"/>
    </source>
</evidence>
<sequence length="196" mass="22223">MEPFQTFSGLVFPLDRKNVDTDQIIPKQFLKRIERQGFGKCLFYNWRFDENGEKRGDFPLNDPKYTGASILIAGENFGCGSSREHAPWALQDYGFKVIIAPSFADIFYNNCLKNGILTVMLPEEEVKQLMEAAEAQSLYVTVDLEKQVVLNGEKAIHFDIDPYQKNMLLKGLDEIGLTLLLEDEISKYEASAQVGV</sequence>
<dbReference type="InterPro" id="IPR015928">
    <property type="entry name" value="Aconitase/3IPM_dehydase_swvl"/>
</dbReference>
<reference evidence="12 13" key="1">
    <citation type="submission" date="2019-09" db="EMBL/GenBank/DDBJ databases">
        <title>Draft genome sequence of Bacillus sp. JC-7.</title>
        <authorList>
            <person name="Tanaka N."/>
            <person name="Shiwa Y."/>
            <person name="Fujita N."/>
            <person name="Tanasupawat S."/>
        </authorList>
    </citation>
    <scope>NUCLEOTIDE SEQUENCE [LARGE SCALE GENOMIC DNA]</scope>
    <source>
        <strain evidence="12 13">JC-7</strain>
    </source>
</reference>
<dbReference type="EMBL" id="BKZQ01000009">
    <property type="protein sequence ID" value="GER69661.1"/>
    <property type="molecule type" value="Genomic_DNA"/>
</dbReference>
<evidence type="ECO:0000256" key="8">
    <source>
        <dbReference type="ARBA" id="ARBA00023239"/>
    </source>
</evidence>
<dbReference type="EC" id="4.2.1.33" evidence="10"/>
<dbReference type="Gene3D" id="3.20.19.10">
    <property type="entry name" value="Aconitase, domain 4"/>
    <property type="match status" value="1"/>
</dbReference>
<dbReference type="SUPFAM" id="SSF52016">
    <property type="entry name" value="LeuD/IlvD-like"/>
    <property type="match status" value="1"/>
</dbReference>
<comment type="pathway">
    <text evidence="3 10">Amino-acid biosynthesis; L-leucine biosynthesis; L-leucine from 3-methyl-2-oxobutanoate: step 2/4.</text>
</comment>
<evidence type="ECO:0000256" key="2">
    <source>
        <dbReference type="ARBA" id="ARBA00002695"/>
    </source>
</evidence>
<dbReference type="GO" id="GO:0009098">
    <property type="term" value="P:L-leucine biosynthetic process"/>
    <property type="evidence" value="ECO:0007669"/>
    <property type="project" value="UniProtKB-UniRule"/>
</dbReference>
<dbReference type="UniPathway" id="UPA00048">
    <property type="reaction ID" value="UER00071"/>
</dbReference>
<evidence type="ECO:0000256" key="1">
    <source>
        <dbReference type="ARBA" id="ARBA00000491"/>
    </source>
</evidence>
<dbReference type="InterPro" id="IPR000573">
    <property type="entry name" value="AconitaseA/IPMdHydase_ssu_swvl"/>
</dbReference>
<dbReference type="PANTHER" id="PTHR43345:SF5">
    <property type="entry name" value="3-ISOPROPYLMALATE DEHYDRATASE SMALL SUBUNIT"/>
    <property type="match status" value="1"/>
</dbReference>
<dbReference type="HAMAP" id="MF_01031">
    <property type="entry name" value="LeuD_type1"/>
    <property type="match status" value="1"/>
</dbReference>
<organism evidence="12 13">
    <name type="scientific">Weizmannia acidilactici</name>
    <dbReference type="NCBI Taxonomy" id="2607726"/>
    <lineage>
        <taxon>Bacteria</taxon>
        <taxon>Bacillati</taxon>
        <taxon>Bacillota</taxon>
        <taxon>Bacilli</taxon>
        <taxon>Bacillales</taxon>
        <taxon>Bacillaceae</taxon>
        <taxon>Heyndrickxia</taxon>
    </lineage>
</organism>
<keyword evidence="6 10" id="KW-0432">Leucine biosynthesis</keyword>
<evidence type="ECO:0000256" key="9">
    <source>
        <dbReference type="ARBA" id="ARBA00023304"/>
    </source>
</evidence>
<dbReference type="InterPro" id="IPR050075">
    <property type="entry name" value="LeuD"/>
</dbReference>